<comment type="similarity">
    <text evidence="7">Belongs to the phospholipase A2 family.</text>
</comment>
<name>A0A8S1EY13_9PELO</name>
<proteinExistence type="inferred from homology"/>
<dbReference type="Gene3D" id="1.20.90.10">
    <property type="entry name" value="Phospholipase A2 domain"/>
    <property type="match status" value="1"/>
</dbReference>
<evidence type="ECO:0000256" key="7">
    <source>
        <dbReference type="RuleBase" id="RU003654"/>
    </source>
</evidence>
<keyword evidence="8" id="KW-0732">Signal</keyword>
<dbReference type="InterPro" id="IPR033113">
    <property type="entry name" value="PLA2_histidine"/>
</dbReference>
<feature type="binding site" evidence="5">
    <location>
        <position position="70"/>
    </location>
    <ligand>
        <name>Ca(2+)</name>
        <dbReference type="ChEBI" id="CHEBI:29108"/>
    </ligand>
</feature>
<keyword evidence="5 8" id="KW-0106">Calcium</keyword>
<dbReference type="PROSITE" id="PS00119">
    <property type="entry name" value="PA2_ASP"/>
    <property type="match status" value="1"/>
</dbReference>
<feature type="binding site" evidence="5">
    <location>
        <position position="53"/>
    </location>
    <ligand>
        <name>Ca(2+)</name>
        <dbReference type="ChEBI" id="CHEBI:29108"/>
    </ligand>
</feature>
<comment type="caution">
    <text evidence="10">The sequence shown here is derived from an EMBL/GenBank/DDBJ whole genome shotgun (WGS) entry which is preliminary data.</text>
</comment>
<dbReference type="GO" id="GO:0016042">
    <property type="term" value="P:lipid catabolic process"/>
    <property type="evidence" value="ECO:0007669"/>
    <property type="project" value="InterPro"/>
</dbReference>
<accession>A0A8S1EY13</accession>
<keyword evidence="11" id="KW-1185">Reference proteome</keyword>
<dbReference type="GO" id="GO:0050482">
    <property type="term" value="P:arachidonate secretion"/>
    <property type="evidence" value="ECO:0007669"/>
    <property type="project" value="InterPro"/>
</dbReference>
<feature type="disulfide bond" evidence="6">
    <location>
        <begin position="82"/>
        <end position="111"/>
    </location>
</feature>
<evidence type="ECO:0000313" key="10">
    <source>
        <dbReference type="EMBL" id="CAB3405544.1"/>
    </source>
</evidence>
<dbReference type="Proteomes" id="UP000494206">
    <property type="component" value="Unassembled WGS sequence"/>
</dbReference>
<evidence type="ECO:0000313" key="11">
    <source>
        <dbReference type="Proteomes" id="UP000494206"/>
    </source>
</evidence>
<dbReference type="OrthoDB" id="5839847at2759"/>
<dbReference type="AlphaFoldDB" id="A0A8S1EY13"/>
<reference evidence="10 11" key="1">
    <citation type="submission" date="2020-04" db="EMBL/GenBank/DDBJ databases">
        <authorList>
            <person name="Laetsch R D."/>
            <person name="Stevens L."/>
            <person name="Kumar S."/>
            <person name="Blaxter L. M."/>
        </authorList>
    </citation>
    <scope>NUCLEOTIDE SEQUENCE [LARGE SCALE GENOMIC DNA]</scope>
</reference>
<dbReference type="GO" id="GO:0005509">
    <property type="term" value="F:calcium ion binding"/>
    <property type="evidence" value="ECO:0007669"/>
    <property type="project" value="InterPro"/>
</dbReference>
<feature type="active site" evidence="4">
    <location>
        <position position="69"/>
    </location>
</feature>
<evidence type="ECO:0000259" key="9">
    <source>
        <dbReference type="SMART" id="SM00085"/>
    </source>
</evidence>
<evidence type="ECO:0000256" key="8">
    <source>
        <dbReference type="RuleBase" id="RU361236"/>
    </source>
</evidence>
<dbReference type="EMBL" id="CADEPM010000004">
    <property type="protein sequence ID" value="CAB3405544.1"/>
    <property type="molecule type" value="Genomic_DNA"/>
</dbReference>
<keyword evidence="8" id="KW-0378">Hydrolase</keyword>
<comment type="cofactor">
    <cofactor evidence="5">
        <name>Ca(2+)</name>
        <dbReference type="ChEBI" id="CHEBI:29108"/>
    </cofactor>
    <text evidence="5">Binds 1 Ca(2+) ion per subunit.</text>
</comment>
<dbReference type="CDD" id="cd00125">
    <property type="entry name" value="PLA2c"/>
    <property type="match status" value="1"/>
</dbReference>
<dbReference type="InterPro" id="IPR016090">
    <property type="entry name" value="PLA2-like_dom"/>
</dbReference>
<evidence type="ECO:0000256" key="1">
    <source>
        <dbReference type="ARBA" id="ARBA00004613"/>
    </source>
</evidence>
<feature type="active site" evidence="4">
    <location>
        <position position="119"/>
    </location>
</feature>
<protein>
    <recommendedName>
        <fullName evidence="8">Phospholipase A2</fullName>
        <ecNumber evidence="8">3.1.1.4</ecNumber>
    </recommendedName>
</protein>
<gene>
    <name evidence="10" type="ORF">CBOVIS_LOCUS7729</name>
</gene>
<feature type="disulfide bond" evidence="6">
    <location>
        <begin position="104"/>
        <end position="116"/>
    </location>
</feature>
<feature type="disulfide bond" evidence="6">
    <location>
        <begin position="50"/>
        <end position="66"/>
    </location>
</feature>
<dbReference type="InterPro" id="IPR001211">
    <property type="entry name" value="PLA2"/>
</dbReference>
<dbReference type="PANTHER" id="PTHR11716">
    <property type="entry name" value="PHOSPHOLIPASE A2 FAMILY MEMBER"/>
    <property type="match status" value="1"/>
</dbReference>
<dbReference type="PANTHER" id="PTHR11716:SF107">
    <property type="entry name" value="PHOSPHOLIPASE A2"/>
    <property type="match status" value="1"/>
</dbReference>
<dbReference type="PRINTS" id="PR00389">
    <property type="entry name" value="PHPHLIPASEA2"/>
</dbReference>
<dbReference type="InterPro" id="IPR036444">
    <property type="entry name" value="PLipase_A2_dom_sf"/>
</dbReference>
<feature type="binding site" evidence="5">
    <location>
        <position position="51"/>
    </location>
    <ligand>
        <name>Ca(2+)</name>
        <dbReference type="ChEBI" id="CHEBI:29108"/>
    </ligand>
</feature>
<dbReference type="PROSITE" id="PS00118">
    <property type="entry name" value="PA2_HIS"/>
    <property type="match status" value="1"/>
</dbReference>
<feature type="disulfide bond" evidence="6">
    <location>
        <begin position="72"/>
        <end position="118"/>
    </location>
</feature>
<comment type="catalytic activity">
    <reaction evidence="8">
        <text>a 1,2-diacyl-sn-glycero-3-phosphocholine + H2O = a 1-acyl-sn-glycero-3-phosphocholine + a fatty acid + H(+)</text>
        <dbReference type="Rhea" id="RHEA:15801"/>
        <dbReference type="ChEBI" id="CHEBI:15377"/>
        <dbReference type="ChEBI" id="CHEBI:15378"/>
        <dbReference type="ChEBI" id="CHEBI:28868"/>
        <dbReference type="ChEBI" id="CHEBI:57643"/>
        <dbReference type="ChEBI" id="CHEBI:58168"/>
        <dbReference type="EC" id="3.1.1.4"/>
    </reaction>
</comment>
<feature type="disulfide bond" evidence="6">
    <location>
        <begin position="65"/>
        <end position="125"/>
    </location>
</feature>
<dbReference type="SMART" id="SM00085">
    <property type="entry name" value="PA2c"/>
    <property type="match status" value="1"/>
</dbReference>
<feature type="chain" id="PRO_5035961962" description="Phospholipase A2" evidence="8">
    <location>
        <begin position="18"/>
        <end position="152"/>
    </location>
</feature>
<evidence type="ECO:0000256" key="4">
    <source>
        <dbReference type="PIRSR" id="PIRSR601211-1"/>
    </source>
</evidence>
<sequence length="152" mass="17279">MLHRILIVSTLFTIVFSNSTQPNALWNLERVSECELHYSALVYNNYGCWCGVGGSHEPVDGIDKCCMLHDKCYDAAVDKKICYDVEIEYVDDYKWTCSNSKAFCAASNTGCKAALCDCDVKVVNCWAQYEKPERKKHCNAIRMVDSTSHFQH</sequence>
<comment type="subcellular location">
    <subcellularLocation>
        <location evidence="1 8">Secreted</location>
    </subcellularLocation>
</comment>
<dbReference type="Pfam" id="PF00068">
    <property type="entry name" value="Phospholip_A2_1"/>
    <property type="match status" value="1"/>
</dbReference>
<organism evidence="10 11">
    <name type="scientific">Caenorhabditis bovis</name>
    <dbReference type="NCBI Taxonomy" id="2654633"/>
    <lineage>
        <taxon>Eukaryota</taxon>
        <taxon>Metazoa</taxon>
        <taxon>Ecdysozoa</taxon>
        <taxon>Nematoda</taxon>
        <taxon>Chromadorea</taxon>
        <taxon>Rhabditida</taxon>
        <taxon>Rhabditina</taxon>
        <taxon>Rhabditomorpha</taxon>
        <taxon>Rhabditoidea</taxon>
        <taxon>Rhabditidae</taxon>
        <taxon>Peloderinae</taxon>
        <taxon>Caenorhabditis</taxon>
    </lineage>
</organism>
<evidence type="ECO:0000256" key="5">
    <source>
        <dbReference type="PIRSR" id="PIRSR601211-2"/>
    </source>
</evidence>
<feature type="signal peptide" evidence="8">
    <location>
        <begin position="1"/>
        <end position="17"/>
    </location>
</feature>
<dbReference type="SUPFAM" id="SSF48619">
    <property type="entry name" value="Phospholipase A2, PLA2"/>
    <property type="match status" value="1"/>
</dbReference>
<dbReference type="GO" id="GO:0006644">
    <property type="term" value="P:phospholipid metabolic process"/>
    <property type="evidence" value="ECO:0007669"/>
    <property type="project" value="InterPro"/>
</dbReference>
<feature type="domain" description="Phospholipase A2-like central" evidence="9">
    <location>
        <begin position="24"/>
        <end position="151"/>
    </location>
</feature>
<keyword evidence="5" id="KW-0479">Metal-binding</keyword>
<dbReference type="GO" id="GO:0005576">
    <property type="term" value="C:extracellular region"/>
    <property type="evidence" value="ECO:0007669"/>
    <property type="project" value="UniProtKB-SubCell"/>
</dbReference>
<evidence type="ECO:0000256" key="6">
    <source>
        <dbReference type="PIRSR" id="PIRSR601211-3"/>
    </source>
</evidence>
<dbReference type="GO" id="GO:0004623">
    <property type="term" value="F:phospholipase A2 activity"/>
    <property type="evidence" value="ECO:0007669"/>
    <property type="project" value="UniProtKB-EC"/>
</dbReference>
<keyword evidence="2 8" id="KW-0964">Secreted</keyword>
<evidence type="ECO:0000256" key="3">
    <source>
        <dbReference type="ARBA" id="ARBA00023157"/>
    </source>
</evidence>
<dbReference type="InterPro" id="IPR033112">
    <property type="entry name" value="PLA2_Asp_AS"/>
</dbReference>
<dbReference type="EC" id="3.1.1.4" evidence="8"/>
<keyword evidence="3 6" id="KW-1015">Disulfide bond</keyword>
<evidence type="ECO:0000256" key="2">
    <source>
        <dbReference type="ARBA" id="ARBA00022525"/>
    </source>
</evidence>
<keyword evidence="8" id="KW-0443">Lipid metabolism</keyword>